<keyword evidence="8" id="KW-0131">Cell cycle</keyword>
<feature type="region of interest" description="Disordered" evidence="12">
    <location>
        <begin position="1"/>
        <end position="26"/>
    </location>
</feature>
<feature type="compositionally biased region" description="Polar residues" evidence="12">
    <location>
        <begin position="464"/>
        <end position="475"/>
    </location>
</feature>
<reference evidence="13" key="2">
    <citation type="submission" date="2021-01" db="UniProtKB">
        <authorList>
            <consortium name="EnsemblMetazoa"/>
        </authorList>
    </citation>
    <scope>IDENTIFICATION</scope>
</reference>
<keyword evidence="7" id="KW-0206">Cytoskeleton</keyword>
<proteinExistence type="inferred from homology"/>
<feature type="region of interest" description="Disordered" evidence="12">
    <location>
        <begin position="528"/>
        <end position="564"/>
    </location>
</feature>
<keyword evidence="14" id="KW-1185">Reference proteome</keyword>
<keyword evidence="4" id="KW-0963">Cytoplasm</keyword>
<keyword evidence="6 11" id="KW-0175">Coiled coil</keyword>
<feature type="compositionally biased region" description="Polar residues" evidence="12">
    <location>
        <begin position="426"/>
        <end position="457"/>
    </location>
</feature>
<evidence type="ECO:0000256" key="11">
    <source>
        <dbReference type="SAM" id="Coils"/>
    </source>
</evidence>
<comment type="subcellular location">
    <subcellularLocation>
        <location evidence="1">Cytoplasm</location>
        <location evidence="1">Cytoskeleton</location>
        <location evidence="1">Microtubule organizing center</location>
        <location evidence="1">Centrosome</location>
        <location evidence="1">Centriole</location>
    </subcellularLocation>
</comment>
<organism evidence="13 14">
    <name type="scientific">Strongylocentrotus purpuratus</name>
    <name type="common">Purple sea urchin</name>
    <dbReference type="NCBI Taxonomy" id="7668"/>
    <lineage>
        <taxon>Eukaryota</taxon>
        <taxon>Metazoa</taxon>
        <taxon>Echinodermata</taxon>
        <taxon>Eleutherozoa</taxon>
        <taxon>Echinozoa</taxon>
        <taxon>Echinoidea</taxon>
        <taxon>Euechinoidea</taxon>
        <taxon>Echinacea</taxon>
        <taxon>Camarodonta</taxon>
        <taxon>Echinidea</taxon>
        <taxon>Strongylocentrotidae</taxon>
        <taxon>Strongylocentrotus</taxon>
    </lineage>
</organism>
<accession>A0A7M7NW59</accession>
<dbReference type="InterPro" id="IPR033351">
    <property type="entry name" value="POC5"/>
</dbReference>
<keyword evidence="5" id="KW-0677">Repeat</keyword>
<feature type="compositionally biased region" description="Polar residues" evidence="12">
    <location>
        <begin position="528"/>
        <end position="548"/>
    </location>
</feature>
<evidence type="ECO:0000256" key="2">
    <source>
        <dbReference type="ARBA" id="ARBA00010411"/>
    </source>
</evidence>
<comment type="similarity">
    <text evidence="2">Belongs to the POC5 family.</text>
</comment>
<dbReference type="EnsemblMetazoa" id="XM_030986775">
    <property type="protein sequence ID" value="XP_030842635"/>
    <property type="gene ID" value="LOC592888"/>
</dbReference>
<feature type="coiled-coil region" evidence="11">
    <location>
        <begin position="214"/>
        <end position="241"/>
    </location>
</feature>
<evidence type="ECO:0000256" key="8">
    <source>
        <dbReference type="ARBA" id="ARBA00023306"/>
    </source>
</evidence>
<feature type="coiled-coil region" evidence="11">
    <location>
        <begin position="333"/>
        <end position="360"/>
    </location>
</feature>
<dbReference type="RefSeq" id="XP_030842635.1">
    <property type="nucleotide sequence ID" value="XM_030986775.1"/>
</dbReference>
<comment type="function">
    <text evidence="10">Essential for the assembly of the distal half of centrioles, required for centriole elongation. Acts as a negative regulator of centriole elongation.</text>
</comment>
<evidence type="ECO:0000256" key="9">
    <source>
        <dbReference type="ARBA" id="ARBA00031694"/>
    </source>
</evidence>
<protein>
    <recommendedName>
        <fullName evidence="3">Centrosomal protein POC5</fullName>
    </recommendedName>
    <alternativeName>
        <fullName evidence="9">Protein of centriole 5</fullName>
    </alternativeName>
</protein>
<evidence type="ECO:0000256" key="10">
    <source>
        <dbReference type="ARBA" id="ARBA00049959"/>
    </source>
</evidence>
<evidence type="ECO:0000256" key="4">
    <source>
        <dbReference type="ARBA" id="ARBA00022490"/>
    </source>
</evidence>
<dbReference type="GO" id="GO:0005814">
    <property type="term" value="C:centriole"/>
    <property type="evidence" value="ECO:0007669"/>
    <property type="project" value="UniProtKB-SubCell"/>
</dbReference>
<dbReference type="Proteomes" id="UP000007110">
    <property type="component" value="Unassembled WGS sequence"/>
</dbReference>
<feature type="compositionally biased region" description="Basic and acidic residues" evidence="12">
    <location>
        <begin position="110"/>
        <end position="125"/>
    </location>
</feature>
<dbReference type="PANTHER" id="PTHR28618">
    <property type="entry name" value="CENTROSOMAL PROTEIN POC5"/>
    <property type="match status" value="1"/>
</dbReference>
<dbReference type="InParanoid" id="A0A7M7NW59"/>
<evidence type="ECO:0000256" key="5">
    <source>
        <dbReference type="ARBA" id="ARBA00022737"/>
    </source>
</evidence>
<evidence type="ECO:0000256" key="3">
    <source>
        <dbReference type="ARBA" id="ARBA00014910"/>
    </source>
</evidence>
<dbReference type="FunCoup" id="A0A7M7NW59">
    <property type="interactions" value="898"/>
</dbReference>
<dbReference type="GeneID" id="592888"/>
<evidence type="ECO:0000256" key="6">
    <source>
        <dbReference type="ARBA" id="ARBA00023054"/>
    </source>
</evidence>
<sequence length="564" mass="62188">MSTSTESDSIPMLPPDDSPGSSISSCLQEEYQELLQYAVVTPLYDPSRLPQTLAGAARSFQPQRPIKDQLIYLQSSEGSSSASEASPQLRESMVATHGSLNGEETQTESQDERGSRDQELRRRDLTAPANELCSPVRSYPPDDPGSDSTPTTDLSTLTDQSSLASSPAVDQGLIRMENLLDNWSLELKRSVLAELSQAKIAVIERSRVEVRLQRERSDKDLRRVQNEIENQKELLHTYEQSVERKDHIISNLTRAVQKEKDRFEMLGRFQSWKLRHSEDKRQVFTAKLAKRHHERHLKSKVWSAWHSIIVAKWRQRVEKACQSKAQEVCMKLTNDYEARLASLNEALEASRVEVTKLHAERDYYEESMKKAFMRGVCALNMEAMAMFHDGEEGSGQPHPSSHAPAPTPAAGAPVPTPAPTRPSPSVNTTSLGRSAIPSTQPMGHHAQSTVTTHSQRGNVPAVKKTTTGRSSQIKTVTARVSGRSELQASSGLGLNPPMASVVVERHHPITQQTVGHATAARYPMTTTQSLPSHLSGVSSRGGSSMASRKQSHTVPGAPTVKVVH</sequence>
<feature type="region of interest" description="Disordered" evidence="12">
    <location>
        <begin position="389"/>
        <end position="492"/>
    </location>
</feature>
<feature type="compositionally biased region" description="Polar residues" evidence="12">
    <location>
        <begin position="98"/>
        <end position="108"/>
    </location>
</feature>
<feature type="compositionally biased region" description="Low complexity" evidence="12">
    <location>
        <begin position="397"/>
        <end position="413"/>
    </location>
</feature>
<dbReference type="OMA" id="KKVWKAW"/>
<feature type="compositionally biased region" description="Low complexity" evidence="12">
    <location>
        <begin position="146"/>
        <end position="166"/>
    </location>
</feature>
<reference evidence="14" key="1">
    <citation type="submission" date="2015-02" db="EMBL/GenBank/DDBJ databases">
        <title>Genome sequencing for Strongylocentrotus purpuratus.</title>
        <authorList>
            <person name="Murali S."/>
            <person name="Liu Y."/>
            <person name="Vee V."/>
            <person name="English A."/>
            <person name="Wang M."/>
            <person name="Skinner E."/>
            <person name="Han Y."/>
            <person name="Muzny D.M."/>
            <person name="Worley K.C."/>
            <person name="Gibbs R.A."/>
        </authorList>
    </citation>
    <scope>NUCLEOTIDE SEQUENCE</scope>
</reference>
<dbReference type="PANTHER" id="PTHR28618:SF1">
    <property type="entry name" value="CENTROSOMAL PROTEIN POC5"/>
    <property type="match status" value="1"/>
</dbReference>
<evidence type="ECO:0000313" key="14">
    <source>
        <dbReference type="Proteomes" id="UP000007110"/>
    </source>
</evidence>
<name>A0A7M7NW59_STRPU</name>
<dbReference type="AlphaFoldDB" id="A0A7M7NW59"/>
<evidence type="ECO:0000313" key="13">
    <source>
        <dbReference type="EnsemblMetazoa" id="XP_030842635"/>
    </source>
</evidence>
<evidence type="ECO:0000256" key="12">
    <source>
        <dbReference type="SAM" id="MobiDB-lite"/>
    </source>
</evidence>
<feature type="region of interest" description="Disordered" evidence="12">
    <location>
        <begin position="98"/>
        <end position="168"/>
    </location>
</feature>
<evidence type="ECO:0000256" key="1">
    <source>
        <dbReference type="ARBA" id="ARBA00004114"/>
    </source>
</evidence>
<evidence type="ECO:0000256" key="7">
    <source>
        <dbReference type="ARBA" id="ARBA00023212"/>
    </source>
</evidence>
<dbReference type="OrthoDB" id="10064898at2759"/>
<dbReference type="KEGG" id="spu:592888"/>